<feature type="transmembrane region" description="Helical" evidence="1">
    <location>
        <begin position="105"/>
        <end position="124"/>
    </location>
</feature>
<dbReference type="KEGG" id="fpf:DCC35_16000"/>
<sequence>MINQLIIKIESNPKQLFLLDGSGAILSAFLLGVVLVQFETIFGIPASTLYFLAAIPVFFALYDIISYRKDLAKTANLLKGIAVMNLHYCCLSIGLAAYHQDTITLFGWAYIISEVLIVITLSIIEIKVAKRLQANNYSD</sequence>
<dbReference type="OrthoDB" id="680984at2"/>
<dbReference type="RefSeq" id="WP_137091730.1">
    <property type="nucleotide sequence ID" value="NZ_CP028923.1"/>
</dbReference>
<keyword evidence="1" id="KW-0472">Membrane</keyword>
<accession>A0A4D7JZJ6</accession>
<keyword evidence="1" id="KW-1133">Transmembrane helix</keyword>
<gene>
    <name evidence="2" type="ORF">DCC35_16000</name>
</gene>
<dbReference type="Proteomes" id="UP000298616">
    <property type="component" value="Chromosome"/>
</dbReference>
<keyword evidence="1" id="KW-0812">Transmembrane</keyword>
<protein>
    <submittedName>
        <fullName evidence="2">Uncharacterized protein</fullName>
    </submittedName>
</protein>
<organism evidence="2 3">
    <name type="scientific">Mangrovivirga cuniculi</name>
    <dbReference type="NCBI Taxonomy" id="2715131"/>
    <lineage>
        <taxon>Bacteria</taxon>
        <taxon>Pseudomonadati</taxon>
        <taxon>Bacteroidota</taxon>
        <taxon>Cytophagia</taxon>
        <taxon>Cytophagales</taxon>
        <taxon>Mangrovivirgaceae</taxon>
        <taxon>Mangrovivirga</taxon>
    </lineage>
</organism>
<evidence type="ECO:0000313" key="3">
    <source>
        <dbReference type="Proteomes" id="UP000298616"/>
    </source>
</evidence>
<dbReference type="AlphaFoldDB" id="A0A4D7JZJ6"/>
<name>A0A4D7JZJ6_9BACT</name>
<reference evidence="2 3" key="1">
    <citation type="submission" date="2018-04" db="EMBL/GenBank/DDBJ databases">
        <title>Complete genome uncultured novel isolate.</title>
        <authorList>
            <person name="Merlino G."/>
        </authorList>
    </citation>
    <scope>NUCLEOTIDE SEQUENCE [LARGE SCALE GENOMIC DNA]</scope>
    <source>
        <strain evidence="3">R1DC9</strain>
    </source>
</reference>
<evidence type="ECO:0000256" key="1">
    <source>
        <dbReference type="SAM" id="Phobius"/>
    </source>
</evidence>
<feature type="transmembrane region" description="Helical" evidence="1">
    <location>
        <begin position="44"/>
        <end position="65"/>
    </location>
</feature>
<feature type="transmembrane region" description="Helical" evidence="1">
    <location>
        <begin position="16"/>
        <end position="38"/>
    </location>
</feature>
<feature type="transmembrane region" description="Helical" evidence="1">
    <location>
        <begin position="77"/>
        <end position="99"/>
    </location>
</feature>
<evidence type="ECO:0000313" key="2">
    <source>
        <dbReference type="EMBL" id="QCK16135.1"/>
    </source>
</evidence>
<dbReference type="EMBL" id="CP028923">
    <property type="protein sequence ID" value="QCK16135.1"/>
    <property type="molecule type" value="Genomic_DNA"/>
</dbReference>
<proteinExistence type="predicted"/>
<keyword evidence="3" id="KW-1185">Reference proteome</keyword>